<dbReference type="KEGG" id="puo:RZN69_12910"/>
<proteinExistence type="predicted"/>
<feature type="domain" description="Rhodanese" evidence="2">
    <location>
        <begin position="16"/>
        <end position="108"/>
    </location>
</feature>
<dbReference type="Gene3D" id="3.40.250.10">
    <property type="entry name" value="Rhodanese-like domain"/>
    <property type="match status" value="1"/>
</dbReference>
<dbReference type="GO" id="GO:0004792">
    <property type="term" value="F:thiosulfate-cyanide sulfurtransferase activity"/>
    <property type="evidence" value="ECO:0007669"/>
    <property type="project" value="TreeGrafter"/>
</dbReference>
<sequence>MASLAPSVLNSHLLENSSQIYLVDVRTPAEHRAKHLPNSDLRPVDRFNEKEAKAVKAAAGDRKVCFICQSGKRSKLSLNVWKKAGFSDADELDGGLNAWEAEGLSLEKGQGEVMSIERQVRIAAGSLVFIGTLLGVFVSPWFLIIPGFIGAGLTFAGITDTCGMGMMLAKMPWNN</sequence>
<dbReference type="InterPro" id="IPR021309">
    <property type="entry name" value="YgaP-like_TM"/>
</dbReference>
<dbReference type="PANTHER" id="PTHR44086:SF10">
    <property type="entry name" value="THIOSULFATE SULFURTRANSFERASE_RHODANESE-LIKE DOMAIN-CONTAINING PROTEIN 3"/>
    <property type="match status" value="1"/>
</dbReference>
<dbReference type="InterPro" id="IPR001763">
    <property type="entry name" value="Rhodanese-like_dom"/>
</dbReference>
<keyword evidence="1" id="KW-0812">Transmembrane</keyword>
<dbReference type="Proteomes" id="UP001304300">
    <property type="component" value="Chromosome"/>
</dbReference>
<dbReference type="Gene3D" id="6.10.140.1340">
    <property type="match status" value="1"/>
</dbReference>
<evidence type="ECO:0000259" key="2">
    <source>
        <dbReference type="PROSITE" id="PS50206"/>
    </source>
</evidence>
<organism evidence="3 4">
    <name type="scientific">Rubellicoccus peritrichatus</name>
    <dbReference type="NCBI Taxonomy" id="3080537"/>
    <lineage>
        <taxon>Bacteria</taxon>
        <taxon>Pseudomonadati</taxon>
        <taxon>Verrucomicrobiota</taxon>
        <taxon>Opitutia</taxon>
        <taxon>Puniceicoccales</taxon>
        <taxon>Cerasicoccaceae</taxon>
        <taxon>Rubellicoccus</taxon>
    </lineage>
</organism>
<evidence type="ECO:0000313" key="3">
    <source>
        <dbReference type="EMBL" id="WOO39517.1"/>
    </source>
</evidence>
<accession>A0AAQ3L8B9</accession>
<keyword evidence="1" id="KW-1133">Transmembrane helix</keyword>
<dbReference type="Pfam" id="PF11127">
    <property type="entry name" value="YgaP-like_TM"/>
    <property type="match status" value="1"/>
</dbReference>
<dbReference type="CDD" id="cd00158">
    <property type="entry name" value="RHOD"/>
    <property type="match status" value="1"/>
</dbReference>
<dbReference type="SMART" id="SM00450">
    <property type="entry name" value="RHOD"/>
    <property type="match status" value="1"/>
</dbReference>
<dbReference type="PROSITE" id="PS50206">
    <property type="entry name" value="RHODANESE_3"/>
    <property type="match status" value="1"/>
</dbReference>
<reference evidence="3 4" key="1">
    <citation type="submission" date="2023-10" db="EMBL/GenBank/DDBJ databases">
        <title>Rubellicoccus peritrichatus gen. nov., sp. nov., isolated from an algae of coral reef tank.</title>
        <authorList>
            <person name="Luo J."/>
        </authorList>
    </citation>
    <scope>NUCLEOTIDE SEQUENCE [LARGE SCALE GENOMIC DNA]</scope>
    <source>
        <strain evidence="3 4">CR14</strain>
    </source>
</reference>
<dbReference type="AlphaFoldDB" id="A0AAQ3L8B9"/>
<evidence type="ECO:0000313" key="4">
    <source>
        <dbReference type="Proteomes" id="UP001304300"/>
    </source>
</evidence>
<dbReference type="EMBL" id="CP136920">
    <property type="protein sequence ID" value="WOO39517.1"/>
    <property type="molecule type" value="Genomic_DNA"/>
</dbReference>
<dbReference type="SUPFAM" id="SSF52821">
    <property type="entry name" value="Rhodanese/Cell cycle control phosphatase"/>
    <property type="match status" value="1"/>
</dbReference>
<dbReference type="InterPro" id="IPR036873">
    <property type="entry name" value="Rhodanese-like_dom_sf"/>
</dbReference>
<evidence type="ECO:0000256" key="1">
    <source>
        <dbReference type="SAM" id="Phobius"/>
    </source>
</evidence>
<dbReference type="PANTHER" id="PTHR44086">
    <property type="entry name" value="THIOSULFATE SULFURTRANSFERASE RDL2, MITOCHONDRIAL-RELATED"/>
    <property type="match status" value="1"/>
</dbReference>
<dbReference type="RefSeq" id="WP_317831439.1">
    <property type="nucleotide sequence ID" value="NZ_CP136920.1"/>
</dbReference>
<gene>
    <name evidence="3" type="ORF">RZN69_12910</name>
</gene>
<keyword evidence="4" id="KW-1185">Reference proteome</keyword>
<dbReference type="Pfam" id="PF00581">
    <property type="entry name" value="Rhodanese"/>
    <property type="match status" value="1"/>
</dbReference>
<keyword evidence="1" id="KW-0472">Membrane</keyword>
<protein>
    <submittedName>
        <fullName evidence="3">DUF2892 domain-containing protein</fullName>
    </submittedName>
</protein>
<name>A0AAQ3L8B9_9BACT</name>
<feature type="transmembrane region" description="Helical" evidence="1">
    <location>
        <begin position="122"/>
        <end position="142"/>
    </location>
</feature>